<dbReference type="EMBL" id="QRBB01000001">
    <property type="protein sequence ID" value="RDS76702.1"/>
    <property type="molecule type" value="Genomic_DNA"/>
</dbReference>
<evidence type="ECO:0000256" key="2">
    <source>
        <dbReference type="SAM" id="MobiDB-lite"/>
    </source>
</evidence>
<feature type="compositionally biased region" description="Low complexity" evidence="2">
    <location>
        <begin position="155"/>
        <end position="166"/>
    </location>
</feature>
<protein>
    <submittedName>
        <fullName evidence="3">Polymer-forming cytoskeletal protein</fullName>
    </submittedName>
</protein>
<dbReference type="Proteomes" id="UP000254101">
    <property type="component" value="Unassembled WGS sequence"/>
</dbReference>
<feature type="compositionally biased region" description="Low complexity" evidence="2">
    <location>
        <begin position="10"/>
        <end position="35"/>
    </location>
</feature>
<gene>
    <name evidence="3" type="ORF">DL238_03170</name>
</gene>
<name>A0A395LIJ2_9SPHN</name>
<dbReference type="PANTHER" id="PTHR35024:SF4">
    <property type="entry name" value="POLYMER-FORMING CYTOSKELETAL PROTEIN"/>
    <property type="match status" value="1"/>
</dbReference>
<organism evidence="3 4">
    <name type="scientific">Alteriqipengyuania lutimaris</name>
    <dbReference type="NCBI Taxonomy" id="1538146"/>
    <lineage>
        <taxon>Bacteria</taxon>
        <taxon>Pseudomonadati</taxon>
        <taxon>Pseudomonadota</taxon>
        <taxon>Alphaproteobacteria</taxon>
        <taxon>Sphingomonadales</taxon>
        <taxon>Erythrobacteraceae</taxon>
        <taxon>Alteriqipengyuania</taxon>
    </lineage>
</organism>
<feature type="region of interest" description="Disordered" evidence="2">
    <location>
        <begin position="1"/>
        <end position="35"/>
    </location>
</feature>
<dbReference type="PANTHER" id="PTHR35024">
    <property type="entry name" value="HYPOTHETICAL CYTOSOLIC PROTEIN"/>
    <property type="match status" value="1"/>
</dbReference>
<evidence type="ECO:0000313" key="3">
    <source>
        <dbReference type="EMBL" id="RDS76702.1"/>
    </source>
</evidence>
<proteinExistence type="inferred from homology"/>
<dbReference type="OrthoDB" id="5738271at2"/>
<sequence length="190" mass="19221">MFSKKPVETPAQAPARPATPKAAPVSKGSSSSGSFSVLGSDVTIAGNITASTELHIDGNVEGDIDCSSLVQGEGSQITGEVTAESARLAGRVEGSIHARELVILRSANINGDVHYEALTVEQGASVQGRFAPRDAAPAPSREAPGASETSSSNGAASHAPASSTTADLGISPFSSDNDTDGETETSSNYY</sequence>
<evidence type="ECO:0000256" key="1">
    <source>
        <dbReference type="ARBA" id="ARBA00044755"/>
    </source>
</evidence>
<comment type="similarity">
    <text evidence="1">Belongs to the bactofilin family.</text>
</comment>
<dbReference type="InterPro" id="IPR007607">
    <property type="entry name" value="BacA/B"/>
</dbReference>
<evidence type="ECO:0000313" key="4">
    <source>
        <dbReference type="Proteomes" id="UP000254101"/>
    </source>
</evidence>
<dbReference type="AlphaFoldDB" id="A0A395LIJ2"/>
<dbReference type="Pfam" id="PF04519">
    <property type="entry name" value="Bactofilin"/>
    <property type="match status" value="1"/>
</dbReference>
<feature type="region of interest" description="Disordered" evidence="2">
    <location>
        <begin position="131"/>
        <end position="190"/>
    </location>
</feature>
<accession>A0A395LIJ2</accession>
<comment type="caution">
    <text evidence="3">The sequence shown here is derived from an EMBL/GenBank/DDBJ whole genome shotgun (WGS) entry which is preliminary data.</text>
</comment>
<reference evidence="3 4" key="1">
    <citation type="submission" date="2018-07" db="EMBL/GenBank/DDBJ databases">
        <title>Erythrobacter nanhaiensis sp. nov., a novel member of the genus Erythrobacter isolated from the South China Sea.</title>
        <authorList>
            <person name="Chen X."/>
            <person name="Liu J."/>
        </authorList>
    </citation>
    <scope>NUCLEOTIDE SEQUENCE [LARGE SCALE GENOMIC DNA]</scope>
    <source>
        <strain evidence="3 4">S-5</strain>
    </source>
</reference>
<keyword evidence="4" id="KW-1185">Reference proteome</keyword>